<evidence type="ECO:0000313" key="2">
    <source>
        <dbReference type="EMBL" id="EIM79001.1"/>
    </source>
</evidence>
<feature type="region of interest" description="Disordered" evidence="1">
    <location>
        <begin position="1"/>
        <end position="25"/>
    </location>
</feature>
<feature type="compositionally biased region" description="Low complexity" evidence="1">
    <location>
        <begin position="114"/>
        <end position="133"/>
    </location>
</feature>
<feature type="region of interest" description="Disordered" evidence="1">
    <location>
        <begin position="111"/>
        <end position="153"/>
    </location>
</feature>
<dbReference type="KEGG" id="shs:STEHIDRAFT_164111"/>
<evidence type="ECO:0000256" key="1">
    <source>
        <dbReference type="SAM" id="MobiDB-lite"/>
    </source>
</evidence>
<reference evidence="3" key="1">
    <citation type="journal article" date="2012" name="Science">
        <title>The Paleozoic origin of enzymatic lignin decomposition reconstructed from 31 fungal genomes.</title>
        <authorList>
            <person name="Floudas D."/>
            <person name="Binder M."/>
            <person name="Riley R."/>
            <person name="Barry K."/>
            <person name="Blanchette R.A."/>
            <person name="Henrissat B."/>
            <person name="Martinez A.T."/>
            <person name="Otillar R."/>
            <person name="Spatafora J.W."/>
            <person name="Yadav J.S."/>
            <person name="Aerts A."/>
            <person name="Benoit I."/>
            <person name="Boyd A."/>
            <person name="Carlson A."/>
            <person name="Copeland A."/>
            <person name="Coutinho P.M."/>
            <person name="de Vries R.P."/>
            <person name="Ferreira P."/>
            <person name="Findley K."/>
            <person name="Foster B."/>
            <person name="Gaskell J."/>
            <person name="Glotzer D."/>
            <person name="Gorecki P."/>
            <person name="Heitman J."/>
            <person name="Hesse C."/>
            <person name="Hori C."/>
            <person name="Igarashi K."/>
            <person name="Jurgens J.A."/>
            <person name="Kallen N."/>
            <person name="Kersten P."/>
            <person name="Kohler A."/>
            <person name="Kuees U."/>
            <person name="Kumar T.K.A."/>
            <person name="Kuo A."/>
            <person name="LaButti K."/>
            <person name="Larrondo L.F."/>
            <person name="Lindquist E."/>
            <person name="Ling A."/>
            <person name="Lombard V."/>
            <person name="Lucas S."/>
            <person name="Lundell T."/>
            <person name="Martin R."/>
            <person name="McLaughlin D.J."/>
            <person name="Morgenstern I."/>
            <person name="Morin E."/>
            <person name="Murat C."/>
            <person name="Nagy L.G."/>
            <person name="Nolan M."/>
            <person name="Ohm R.A."/>
            <person name="Patyshakuliyeva A."/>
            <person name="Rokas A."/>
            <person name="Ruiz-Duenas F.J."/>
            <person name="Sabat G."/>
            <person name="Salamov A."/>
            <person name="Samejima M."/>
            <person name="Schmutz J."/>
            <person name="Slot J.C."/>
            <person name="St John F."/>
            <person name="Stenlid J."/>
            <person name="Sun H."/>
            <person name="Sun S."/>
            <person name="Syed K."/>
            <person name="Tsang A."/>
            <person name="Wiebenga A."/>
            <person name="Young D."/>
            <person name="Pisabarro A."/>
            <person name="Eastwood D.C."/>
            <person name="Martin F."/>
            <person name="Cullen D."/>
            <person name="Grigoriev I.V."/>
            <person name="Hibbett D.S."/>
        </authorList>
    </citation>
    <scope>NUCLEOTIDE SEQUENCE [LARGE SCALE GENOMIC DNA]</scope>
    <source>
        <strain evidence="3">FP-91666</strain>
    </source>
</reference>
<dbReference type="AlphaFoldDB" id="R7RVG1"/>
<protein>
    <submittedName>
        <fullName evidence="2">Uncharacterized protein</fullName>
    </submittedName>
</protein>
<sequence>MSSASSHASATPRPPPLPPDLQGTPNIDRMAYREALASVSLALDKLENLNIRDISRYPSFREGTFGLLPFYHRIYTLYQLTRGIDTTPKENISLHREPDFLKYIADTVAEMQQREATSAPAPTTPRPRVAQPPSARPTHAPNSSGPALKASKA</sequence>
<evidence type="ECO:0000313" key="3">
    <source>
        <dbReference type="Proteomes" id="UP000053927"/>
    </source>
</evidence>
<proteinExistence type="predicted"/>
<organism evidence="2 3">
    <name type="scientific">Stereum hirsutum (strain FP-91666)</name>
    <name type="common">White-rot fungus</name>
    <dbReference type="NCBI Taxonomy" id="721885"/>
    <lineage>
        <taxon>Eukaryota</taxon>
        <taxon>Fungi</taxon>
        <taxon>Dikarya</taxon>
        <taxon>Basidiomycota</taxon>
        <taxon>Agaricomycotina</taxon>
        <taxon>Agaricomycetes</taxon>
        <taxon>Russulales</taxon>
        <taxon>Stereaceae</taxon>
        <taxon>Stereum</taxon>
    </lineage>
</organism>
<accession>R7RVG1</accession>
<gene>
    <name evidence="2" type="ORF">STEHIDRAFT_164111</name>
</gene>
<dbReference type="Proteomes" id="UP000053927">
    <property type="component" value="Unassembled WGS sequence"/>
</dbReference>
<feature type="non-terminal residue" evidence="2">
    <location>
        <position position="153"/>
    </location>
</feature>
<dbReference type="EMBL" id="JH687456">
    <property type="protein sequence ID" value="EIM79001.1"/>
    <property type="molecule type" value="Genomic_DNA"/>
</dbReference>
<dbReference type="RefSeq" id="XP_007311902.1">
    <property type="nucleotide sequence ID" value="XM_007311840.1"/>
</dbReference>
<dbReference type="GeneID" id="18802539"/>
<keyword evidence="3" id="KW-1185">Reference proteome</keyword>
<name>R7RVG1_STEHR</name>